<protein>
    <submittedName>
        <fullName evidence="2">Uncharacterized protein</fullName>
    </submittedName>
</protein>
<evidence type="ECO:0000313" key="3">
    <source>
        <dbReference type="Proteomes" id="UP001249851"/>
    </source>
</evidence>
<name>A0AAD9UWA9_ACRCE</name>
<feature type="region of interest" description="Disordered" evidence="1">
    <location>
        <begin position="99"/>
        <end position="128"/>
    </location>
</feature>
<accession>A0AAD9UWA9</accession>
<organism evidence="2 3">
    <name type="scientific">Acropora cervicornis</name>
    <name type="common">Staghorn coral</name>
    <dbReference type="NCBI Taxonomy" id="6130"/>
    <lineage>
        <taxon>Eukaryota</taxon>
        <taxon>Metazoa</taxon>
        <taxon>Cnidaria</taxon>
        <taxon>Anthozoa</taxon>
        <taxon>Hexacorallia</taxon>
        <taxon>Scleractinia</taxon>
        <taxon>Astrocoeniina</taxon>
        <taxon>Acroporidae</taxon>
        <taxon>Acropora</taxon>
    </lineage>
</organism>
<gene>
    <name evidence="2" type="ORF">P5673_026956</name>
</gene>
<dbReference type="Proteomes" id="UP001249851">
    <property type="component" value="Unassembled WGS sequence"/>
</dbReference>
<proteinExistence type="predicted"/>
<feature type="region of interest" description="Disordered" evidence="1">
    <location>
        <begin position="140"/>
        <end position="170"/>
    </location>
</feature>
<sequence length="256" mass="28228">MYAYLKNEDVKNQQAAMKKAQSLESEIQATIEKAHEAVKLHVKISAPTVSASHENQLMYSSATNVSIQAYLHFLYKAVKVLKRNMKFYWPLSAIKRKGPFQKSRRRVGNKKSAGRLATLPSVPAPSPDLPAAIQEVVSDPETPLTPTDEPPITPLVPVPAPDQEPQKNVQPPLATGTHSLLIPDPGTPPPTPLAPKQAVRRKHKGWVYVDDSDPRDTPNEEACHKLTVMLEGFGSANLRVKKISSRGDEFSRSCEC</sequence>
<reference evidence="2" key="2">
    <citation type="journal article" date="2023" name="Science">
        <title>Genomic signatures of disease resistance in endangered staghorn corals.</title>
        <authorList>
            <person name="Vollmer S.V."/>
            <person name="Selwyn J.D."/>
            <person name="Despard B.A."/>
            <person name="Roesel C.L."/>
        </authorList>
    </citation>
    <scope>NUCLEOTIDE SEQUENCE</scope>
    <source>
        <strain evidence="2">K2</strain>
    </source>
</reference>
<feature type="compositionally biased region" description="Basic residues" evidence="1">
    <location>
        <begin position="99"/>
        <end position="113"/>
    </location>
</feature>
<reference evidence="2" key="1">
    <citation type="journal article" date="2023" name="G3 (Bethesda)">
        <title>Whole genome assembly and annotation of the endangered Caribbean coral Acropora cervicornis.</title>
        <authorList>
            <person name="Selwyn J.D."/>
            <person name="Vollmer S.V."/>
        </authorList>
    </citation>
    <scope>NUCLEOTIDE SEQUENCE</scope>
    <source>
        <strain evidence="2">K2</strain>
    </source>
</reference>
<evidence type="ECO:0000256" key="1">
    <source>
        <dbReference type="SAM" id="MobiDB-lite"/>
    </source>
</evidence>
<comment type="caution">
    <text evidence="2">The sequence shown here is derived from an EMBL/GenBank/DDBJ whole genome shotgun (WGS) entry which is preliminary data.</text>
</comment>
<evidence type="ECO:0000313" key="2">
    <source>
        <dbReference type="EMBL" id="KAK2551960.1"/>
    </source>
</evidence>
<dbReference type="EMBL" id="JARQWQ010000091">
    <property type="protein sequence ID" value="KAK2551960.1"/>
    <property type="molecule type" value="Genomic_DNA"/>
</dbReference>
<dbReference type="AlphaFoldDB" id="A0AAD9UWA9"/>
<keyword evidence="3" id="KW-1185">Reference proteome</keyword>
<feature type="compositionally biased region" description="Pro residues" evidence="1">
    <location>
        <begin position="148"/>
        <end position="162"/>
    </location>
</feature>